<protein>
    <submittedName>
        <fullName evidence="1">Uncharacterized protein</fullName>
    </submittedName>
</protein>
<name>X1K7R7_9ZZZZ</name>
<evidence type="ECO:0000313" key="1">
    <source>
        <dbReference type="EMBL" id="GAH86299.1"/>
    </source>
</evidence>
<dbReference type="EMBL" id="BARU01039911">
    <property type="protein sequence ID" value="GAH86299.1"/>
    <property type="molecule type" value="Genomic_DNA"/>
</dbReference>
<dbReference type="AlphaFoldDB" id="X1K7R7"/>
<comment type="caution">
    <text evidence="1">The sequence shown here is derived from an EMBL/GenBank/DDBJ whole genome shotgun (WGS) entry which is preliminary data.</text>
</comment>
<gene>
    <name evidence="1" type="ORF">S03H2_61791</name>
</gene>
<reference evidence="1" key="1">
    <citation type="journal article" date="2014" name="Front. Microbiol.">
        <title>High frequency of phylogenetically diverse reductive dehalogenase-homologous genes in deep subseafloor sedimentary metagenomes.</title>
        <authorList>
            <person name="Kawai M."/>
            <person name="Futagami T."/>
            <person name="Toyoda A."/>
            <person name="Takaki Y."/>
            <person name="Nishi S."/>
            <person name="Hori S."/>
            <person name="Arai W."/>
            <person name="Tsubouchi T."/>
            <person name="Morono Y."/>
            <person name="Uchiyama I."/>
            <person name="Ito T."/>
            <person name="Fujiyama A."/>
            <person name="Inagaki F."/>
            <person name="Takami H."/>
        </authorList>
    </citation>
    <scope>NUCLEOTIDE SEQUENCE</scope>
    <source>
        <strain evidence="1">Expedition CK06-06</strain>
    </source>
</reference>
<organism evidence="1">
    <name type="scientific">marine sediment metagenome</name>
    <dbReference type="NCBI Taxonomy" id="412755"/>
    <lineage>
        <taxon>unclassified sequences</taxon>
        <taxon>metagenomes</taxon>
        <taxon>ecological metagenomes</taxon>
    </lineage>
</organism>
<proteinExistence type="predicted"/>
<sequence>MKDHMVVKGKDLSDWSKRQVKEKIRRYCRSNNIDLLVYTSE</sequence>
<accession>X1K7R7</accession>